<dbReference type="Pfam" id="PF01551">
    <property type="entry name" value="Peptidase_M23"/>
    <property type="match status" value="1"/>
</dbReference>
<evidence type="ECO:0000313" key="5">
    <source>
        <dbReference type="Proteomes" id="UP000199600"/>
    </source>
</evidence>
<reference evidence="4 5" key="1">
    <citation type="submission" date="2016-06" db="EMBL/GenBank/DDBJ databases">
        <authorList>
            <person name="Kjaerup R.B."/>
            <person name="Dalgaard T.S."/>
            <person name="Juul-Madsen H.R."/>
        </authorList>
    </citation>
    <scope>NUCLEOTIDE SEQUENCE [LARGE SCALE GENOMIC DNA]</scope>
    <source>
        <strain evidence="4">2</strain>
    </source>
</reference>
<protein>
    <submittedName>
        <fullName evidence="4">Peptidase M23</fullName>
    </submittedName>
</protein>
<dbReference type="InterPro" id="IPR011055">
    <property type="entry name" value="Dup_hybrid_motif"/>
</dbReference>
<feature type="domain" description="M23ase beta-sheet core" evidence="2">
    <location>
        <begin position="176"/>
        <end position="270"/>
    </location>
</feature>
<dbReference type="FunFam" id="2.70.70.10:FF:000019">
    <property type="entry name" value="M23 family peptidase"/>
    <property type="match status" value="1"/>
</dbReference>
<proteinExistence type="predicted"/>
<dbReference type="EMBL" id="FLQY01000228">
    <property type="protein sequence ID" value="SBT09077.1"/>
    <property type="molecule type" value="Genomic_DNA"/>
</dbReference>
<gene>
    <name evidence="4" type="ORF">PROAA_3030003</name>
</gene>
<organism evidence="4 5">
    <name type="scientific">Candidatus Propionivibrio aalborgensis</name>
    <dbReference type="NCBI Taxonomy" id="1860101"/>
    <lineage>
        <taxon>Bacteria</taxon>
        <taxon>Pseudomonadati</taxon>
        <taxon>Pseudomonadota</taxon>
        <taxon>Betaproteobacteria</taxon>
        <taxon>Rhodocyclales</taxon>
        <taxon>Rhodocyclaceae</taxon>
        <taxon>Propionivibrio</taxon>
    </lineage>
</organism>
<dbReference type="PANTHER" id="PTHR21666:SF285">
    <property type="entry name" value="M23 FAMILY METALLOPEPTIDASE"/>
    <property type="match status" value="1"/>
</dbReference>
<name>A0A1A8XWR3_9RHOO</name>
<dbReference type="SUPFAM" id="SSF51261">
    <property type="entry name" value="Duplicated hybrid motif"/>
    <property type="match status" value="1"/>
</dbReference>
<keyword evidence="5" id="KW-1185">Reference proteome</keyword>
<dbReference type="PANTHER" id="PTHR21666">
    <property type="entry name" value="PEPTIDASE-RELATED"/>
    <property type="match status" value="1"/>
</dbReference>
<evidence type="ECO:0000259" key="2">
    <source>
        <dbReference type="Pfam" id="PF01551"/>
    </source>
</evidence>
<dbReference type="Gene3D" id="2.60.40.1590">
    <property type="entry name" value="Peptidoglycan hydrolase domains"/>
    <property type="match status" value="1"/>
</dbReference>
<dbReference type="InterPro" id="IPR050570">
    <property type="entry name" value="Cell_wall_metabolism_enzyme"/>
</dbReference>
<feature type="domain" description="Peptidase family M23 N-terminal" evidence="3">
    <location>
        <begin position="29"/>
        <end position="102"/>
    </location>
</feature>
<accession>A0A1A8XWR3</accession>
<sequence length="282" mass="30213">MTPSLMRLVLALAILTPSSVAGALPKAENVPGGIALVDLGVAKNRGNPPRAWFGEQPVLVAAEKGRWVAVLGLALDLPAGTHRLRAIVAGEEKTLPFEVGEKNYPEQRITLKDSSKVNLSAADEARAVSEIAEIRGFKRHWREADDTDSEFVLPADGRLASRFGLRRFFNGEPRSPHSGLDLAVPRGTPIRASAHGQVLAVDDYFFNGKTVFVDHGNGLISMYCHLDRIDVEAGDAVGQGQRIGLSGKTGRASGPHLHWSVILNGAMVDPALFVAAPKKARP</sequence>
<evidence type="ECO:0000313" key="4">
    <source>
        <dbReference type="EMBL" id="SBT09077.1"/>
    </source>
</evidence>
<dbReference type="InterPro" id="IPR016047">
    <property type="entry name" value="M23ase_b-sheet_dom"/>
</dbReference>
<feature type="chain" id="PRO_5008381826" evidence="1">
    <location>
        <begin position="24"/>
        <end position="282"/>
    </location>
</feature>
<dbReference type="CDD" id="cd12797">
    <property type="entry name" value="M23_peptidase"/>
    <property type="match status" value="1"/>
</dbReference>
<dbReference type="GO" id="GO:0004222">
    <property type="term" value="F:metalloendopeptidase activity"/>
    <property type="evidence" value="ECO:0007669"/>
    <property type="project" value="TreeGrafter"/>
</dbReference>
<dbReference type="Proteomes" id="UP000199600">
    <property type="component" value="Unassembled WGS sequence"/>
</dbReference>
<evidence type="ECO:0000259" key="3">
    <source>
        <dbReference type="Pfam" id="PF18421"/>
    </source>
</evidence>
<dbReference type="RefSeq" id="WP_186411471.1">
    <property type="nucleotide sequence ID" value="NZ_FLQY01000228.1"/>
</dbReference>
<dbReference type="Gene3D" id="2.70.70.10">
    <property type="entry name" value="Glucose Permease (Domain IIA)"/>
    <property type="match status" value="1"/>
</dbReference>
<keyword evidence="1" id="KW-0732">Signal</keyword>
<dbReference type="InterPro" id="IPR040487">
    <property type="entry name" value="Peptidase_M23_N"/>
</dbReference>
<feature type="signal peptide" evidence="1">
    <location>
        <begin position="1"/>
        <end position="23"/>
    </location>
</feature>
<evidence type="ECO:0000256" key="1">
    <source>
        <dbReference type="SAM" id="SignalP"/>
    </source>
</evidence>
<dbReference type="Pfam" id="PF18421">
    <property type="entry name" value="Peptidase_M23_N"/>
    <property type="match status" value="1"/>
</dbReference>
<dbReference type="AlphaFoldDB" id="A0A1A8XWR3"/>